<evidence type="ECO:0000313" key="2">
    <source>
        <dbReference type="Proteomes" id="UP000230136"/>
    </source>
</evidence>
<dbReference type="PANTHER" id="PTHR30298">
    <property type="entry name" value="H REPEAT-ASSOCIATED PREDICTED TRANSPOSASE"/>
    <property type="match status" value="1"/>
</dbReference>
<dbReference type="AlphaFoldDB" id="A0A2M8DQC1"/>
<dbReference type="PANTHER" id="PTHR30298:SF0">
    <property type="entry name" value="PROTEIN YBFL-RELATED"/>
    <property type="match status" value="1"/>
</dbReference>
<comment type="caution">
    <text evidence="1">The sequence shown here is derived from an EMBL/GenBank/DDBJ whole genome shotgun (WGS) entry which is preliminary data.</text>
</comment>
<dbReference type="EMBL" id="PFSY01000178">
    <property type="protein sequence ID" value="PJC01293.1"/>
    <property type="molecule type" value="Genomic_DNA"/>
</dbReference>
<dbReference type="InterPro" id="IPR051698">
    <property type="entry name" value="Transposase_11-like"/>
</dbReference>
<accession>A0A2M8DQC1</accession>
<evidence type="ECO:0000313" key="1">
    <source>
        <dbReference type="EMBL" id="PJC01293.1"/>
    </source>
</evidence>
<dbReference type="Proteomes" id="UP000230136">
    <property type="component" value="Unassembled WGS sequence"/>
</dbReference>
<organism evidence="1 2">
    <name type="scientific">Candidatus Komeilibacteria bacterium CG_4_9_14_0_8_um_filter_36_9</name>
    <dbReference type="NCBI Taxonomy" id="1974473"/>
    <lineage>
        <taxon>Bacteria</taxon>
        <taxon>Candidatus Komeiliibacteriota</taxon>
    </lineage>
</organism>
<name>A0A2M8DQC1_9BACT</name>
<evidence type="ECO:0008006" key="3">
    <source>
        <dbReference type="Google" id="ProtNLM"/>
    </source>
</evidence>
<protein>
    <recommendedName>
        <fullName evidence="3">Transposase IS4-like domain-containing protein</fullName>
    </recommendedName>
</protein>
<proteinExistence type="predicted"/>
<reference evidence="2" key="1">
    <citation type="submission" date="2017-09" db="EMBL/GenBank/DDBJ databases">
        <title>Depth-based differentiation of microbial function through sediment-hosted aquifers and enrichment of novel symbionts in the deep terrestrial subsurface.</title>
        <authorList>
            <person name="Probst A.J."/>
            <person name="Ladd B."/>
            <person name="Jarett J.K."/>
            <person name="Geller-Mcgrath D.E."/>
            <person name="Sieber C.M.K."/>
            <person name="Emerson J.B."/>
            <person name="Anantharaman K."/>
            <person name="Thomas B.C."/>
            <person name="Malmstrom R."/>
            <person name="Stieglmeier M."/>
            <person name="Klingl A."/>
            <person name="Woyke T."/>
            <person name="Ryan C.M."/>
            <person name="Banfield J.F."/>
        </authorList>
    </citation>
    <scope>NUCLEOTIDE SEQUENCE [LARGE SCALE GENOMIC DNA]</scope>
</reference>
<sequence length="105" mass="12149">MVKHTDKVTEEIAYFISSLSPLSPKTGARIFNEGVRSHWNIESFHYIKDVVFGEDRSKVKTKNAPGNYSIIRNLVINIFRKNNLHSMQETIERCANNVPFMMSLF</sequence>
<gene>
    <name evidence="1" type="ORF">CO073_03905</name>
</gene>